<reference evidence="1" key="1">
    <citation type="journal article" date="2014" name="Front. Microbiol.">
        <title>High frequency of phylogenetically diverse reductive dehalogenase-homologous genes in deep subseafloor sedimentary metagenomes.</title>
        <authorList>
            <person name="Kawai M."/>
            <person name="Futagami T."/>
            <person name="Toyoda A."/>
            <person name="Takaki Y."/>
            <person name="Nishi S."/>
            <person name="Hori S."/>
            <person name="Arai W."/>
            <person name="Tsubouchi T."/>
            <person name="Morono Y."/>
            <person name="Uchiyama I."/>
            <person name="Ito T."/>
            <person name="Fujiyama A."/>
            <person name="Inagaki F."/>
            <person name="Takami H."/>
        </authorList>
    </citation>
    <scope>NUCLEOTIDE SEQUENCE</scope>
    <source>
        <strain evidence="1">Expedition CK06-06</strain>
    </source>
</reference>
<gene>
    <name evidence="1" type="ORF">S01H4_14022</name>
</gene>
<accession>X0YR55</accession>
<evidence type="ECO:0000313" key="1">
    <source>
        <dbReference type="EMBL" id="GAG58710.1"/>
    </source>
</evidence>
<protein>
    <submittedName>
        <fullName evidence="1">Uncharacterized protein</fullName>
    </submittedName>
</protein>
<comment type="caution">
    <text evidence="1">The sequence shown here is derived from an EMBL/GenBank/DDBJ whole genome shotgun (WGS) entry which is preliminary data.</text>
</comment>
<name>X0YR55_9ZZZZ</name>
<dbReference type="EMBL" id="BART01006158">
    <property type="protein sequence ID" value="GAG58710.1"/>
    <property type="molecule type" value="Genomic_DNA"/>
</dbReference>
<proteinExistence type="predicted"/>
<sequence length="40" mass="4651">MSCGHSNWLYFFGKGTLKLVKWCLDCDEEIRKLGNKTEEA</sequence>
<dbReference type="AlphaFoldDB" id="X0YR55"/>
<organism evidence="1">
    <name type="scientific">marine sediment metagenome</name>
    <dbReference type="NCBI Taxonomy" id="412755"/>
    <lineage>
        <taxon>unclassified sequences</taxon>
        <taxon>metagenomes</taxon>
        <taxon>ecological metagenomes</taxon>
    </lineage>
</organism>